<dbReference type="PATRIC" id="fig|1217705.3.peg.2135"/>
<evidence type="ECO:0000313" key="3">
    <source>
        <dbReference type="Proteomes" id="UP000013248"/>
    </source>
</evidence>
<feature type="signal peptide" evidence="1">
    <location>
        <begin position="1"/>
        <end position="22"/>
    </location>
</feature>
<evidence type="ECO:0000313" key="2">
    <source>
        <dbReference type="EMBL" id="ENX00527.1"/>
    </source>
</evidence>
<dbReference type="Proteomes" id="UP000013248">
    <property type="component" value="Unassembled WGS sequence"/>
</dbReference>
<protein>
    <submittedName>
        <fullName evidence="2">Uncharacterized protein</fullName>
    </submittedName>
</protein>
<sequence length="471" mass="52725">MKLNKVLLSLVMLSTGAIGAYAYQFSSNQTDIKKTESITPNATVENVLQVSSLADQDVLFNALYHLVDKNDLKNPQDMEAYNTALKNQYKVSYIGDVLTAYEYKGFTQYVNNGEERYLVAFSHRSAKYSDDLTAEGSALDLFLFKKSGEKYQLIAQTSKEGLVNGTSGGAAVDDLVFDHIMNSQPIDLGSSNKGYFVNFIGQRGGGIYNKATVILMNEQNHKISDITTDDLYLMEQSWGGDAPEYKYDSFYKLEPKEEQNGVYGLDVYFTGTALIGMNEQGLGGKVVPYHMSKTYQFNGESFVLKSKESKNPFSAESNYDQYTKYFSTIDNAGYAPIPYESVLAAIDGRSIDYWLGQGIRFYKPSNKAKEFYTWNVKGLKVHGLDVIGIERGVCDATGEDRCGWAGETTIILDTDVSTARKQLKEKTFVDYQNLNDEQKKTYPELYPTKVNGQEKAALIFSSEGEDEYDDI</sequence>
<dbReference type="STRING" id="1217705.F900_02201"/>
<dbReference type="EMBL" id="APRP01000022">
    <property type="protein sequence ID" value="ENX00527.1"/>
    <property type="molecule type" value="Genomic_DNA"/>
</dbReference>
<comment type="caution">
    <text evidence="2">The sequence shown here is derived from an EMBL/GenBank/DDBJ whole genome shotgun (WGS) entry which is preliminary data.</text>
</comment>
<proteinExistence type="predicted"/>
<feature type="chain" id="PRO_5004148977" evidence="1">
    <location>
        <begin position="23"/>
        <end position="471"/>
    </location>
</feature>
<evidence type="ECO:0000256" key="1">
    <source>
        <dbReference type="SAM" id="SignalP"/>
    </source>
</evidence>
<name>N9NCH4_9GAMM</name>
<accession>N9NCH4</accession>
<gene>
    <name evidence="2" type="ORF">F900_02201</name>
</gene>
<organism evidence="2 3">
    <name type="scientific">Acinetobacter modestus</name>
    <dbReference type="NCBI Taxonomy" id="1776740"/>
    <lineage>
        <taxon>Bacteria</taxon>
        <taxon>Pseudomonadati</taxon>
        <taxon>Pseudomonadota</taxon>
        <taxon>Gammaproteobacteria</taxon>
        <taxon>Moraxellales</taxon>
        <taxon>Moraxellaceae</taxon>
        <taxon>Acinetobacter</taxon>
    </lineage>
</organism>
<dbReference type="HOGENOM" id="CLU_579563_0_0_6"/>
<dbReference type="AlphaFoldDB" id="N9NCH4"/>
<reference evidence="2 3" key="1">
    <citation type="submission" date="2013-02" db="EMBL/GenBank/DDBJ databases">
        <title>The Genome Sequence of Acinetobacter sp. ANC 3862.</title>
        <authorList>
            <consortium name="The Broad Institute Genome Sequencing Platform"/>
            <consortium name="The Broad Institute Genome Sequencing Center for Infectious Disease"/>
            <person name="Cerqueira G."/>
            <person name="Feldgarden M."/>
            <person name="Courvalin P."/>
            <person name="Perichon B."/>
            <person name="Grillot-Courvalin C."/>
            <person name="Clermont D."/>
            <person name="Rocha E."/>
            <person name="Yoon E.-J."/>
            <person name="Nemec A."/>
            <person name="Walker B."/>
            <person name="Young S.K."/>
            <person name="Zeng Q."/>
            <person name="Gargeya S."/>
            <person name="Fitzgerald M."/>
            <person name="Haas B."/>
            <person name="Abouelleil A."/>
            <person name="Alvarado L."/>
            <person name="Arachchi H.M."/>
            <person name="Berlin A.M."/>
            <person name="Chapman S.B."/>
            <person name="Dewar J."/>
            <person name="Goldberg J."/>
            <person name="Griggs A."/>
            <person name="Gujja S."/>
            <person name="Hansen M."/>
            <person name="Howarth C."/>
            <person name="Imamovic A."/>
            <person name="Larimer J."/>
            <person name="McCowan C."/>
            <person name="Murphy C."/>
            <person name="Neiman D."/>
            <person name="Pearson M."/>
            <person name="Priest M."/>
            <person name="Roberts A."/>
            <person name="Saif S."/>
            <person name="Shea T."/>
            <person name="Sisk P."/>
            <person name="Sykes S."/>
            <person name="Wortman J."/>
            <person name="Nusbaum C."/>
            <person name="Birren B."/>
        </authorList>
    </citation>
    <scope>NUCLEOTIDE SEQUENCE [LARGE SCALE GENOMIC DNA]</scope>
    <source>
        <strain evidence="2 3">ANC 3862</strain>
    </source>
</reference>
<keyword evidence="1" id="KW-0732">Signal</keyword>
<dbReference type="RefSeq" id="WP_005217500.1">
    <property type="nucleotide sequence ID" value="NZ_KB850089.1"/>
</dbReference>